<feature type="signal peptide" evidence="2">
    <location>
        <begin position="1"/>
        <end position="20"/>
    </location>
</feature>
<reference evidence="3" key="1">
    <citation type="journal article" date="2023" name="G3 (Bethesda)">
        <title>A reference genome for the long-term kleptoplast-retaining sea slug Elysia crispata morphotype clarki.</title>
        <authorList>
            <person name="Eastman K.E."/>
            <person name="Pendleton A.L."/>
            <person name="Shaikh M.A."/>
            <person name="Suttiyut T."/>
            <person name="Ogas R."/>
            <person name="Tomko P."/>
            <person name="Gavelis G."/>
            <person name="Widhalm J.R."/>
            <person name="Wisecaver J.H."/>
        </authorList>
    </citation>
    <scope>NUCLEOTIDE SEQUENCE</scope>
    <source>
        <strain evidence="3">ECLA1</strain>
    </source>
</reference>
<name>A0AAE1CUJ8_9GAST</name>
<comment type="caution">
    <text evidence="3">The sequence shown here is derived from an EMBL/GenBank/DDBJ whole genome shotgun (WGS) entry which is preliminary data.</text>
</comment>
<evidence type="ECO:0000256" key="1">
    <source>
        <dbReference type="SAM" id="MobiDB-lite"/>
    </source>
</evidence>
<evidence type="ECO:0000256" key="2">
    <source>
        <dbReference type="SAM" id="SignalP"/>
    </source>
</evidence>
<keyword evidence="4" id="KW-1185">Reference proteome</keyword>
<dbReference type="Proteomes" id="UP001283361">
    <property type="component" value="Unassembled WGS sequence"/>
</dbReference>
<accession>A0AAE1CUJ8</accession>
<sequence length="218" mass="23909">MYSTIVLVVAVVVQLSFVDNALIHRLQHQGISLASQGVNGNTTGGGDTNSGNSGDNSASLPDNNSTGVYQPTPSVSIVTTPQTEPDTPWYKTDLFLGVFAAKGFFTVCATSAARTTTVASLTTTSNSIPVTSKQKKSGTFKKTKKDYKQEYDLLCAKINEMSRSVPTIRTKDYKKSPFYDLREACRFIQFIQLQHPNITRDIAGNYASFLKDRYPELN</sequence>
<feature type="region of interest" description="Disordered" evidence="1">
    <location>
        <begin position="41"/>
        <end position="83"/>
    </location>
</feature>
<feature type="chain" id="PRO_5042023141" evidence="2">
    <location>
        <begin position="21"/>
        <end position="218"/>
    </location>
</feature>
<protein>
    <submittedName>
        <fullName evidence="3">Uncharacterized protein</fullName>
    </submittedName>
</protein>
<feature type="compositionally biased region" description="Polar residues" evidence="1">
    <location>
        <begin position="58"/>
        <end position="83"/>
    </location>
</feature>
<dbReference type="EMBL" id="JAWDGP010006735">
    <property type="protein sequence ID" value="KAK3736177.1"/>
    <property type="molecule type" value="Genomic_DNA"/>
</dbReference>
<organism evidence="3 4">
    <name type="scientific">Elysia crispata</name>
    <name type="common">lettuce slug</name>
    <dbReference type="NCBI Taxonomy" id="231223"/>
    <lineage>
        <taxon>Eukaryota</taxon>
        <taxon>Metazoa</taxon>
        <taxon>Spiralia</taxon>
        <taxon>Lophotrochozoa</taxon>
        <taxon>Mollusca</taxon>
        <taxon>Gastropoda</taxon>
        <taxon>Heterobranchia</taxon>
        <taxon>Euthyneura</taxon>
        <taxon>Panpulmonata</taxon>
        <taxon>Sacoglossa</taxon>
        <taxon>Placobranchoidea</taxon>
        <taxon>Plakobranchidae</taxon>
        <taxon>Elysia</taxon>
    </lineage>
</organism>
<evidence type="ECO:0000313" key="4">
    <source>
        <dbReference type="Proteomes" id="UP001283361"/>
    </source>
</evidence>
<proteinExistence type="predicted"/>
<dbReference type="AlphaFoldDB" id="A0AAE1CUJ8"/>
<keyword evidence="2" id="KW-0732">Signal</keyword>
<evidence type="ECO:0000313" key="3">
    <source>
        <dbReference type="EMBL" id="KAK3736177.1"/>
    </source>
</evidence>
<gene>
    <name evidence="3" type="ORF">RRG08_009892</name>
</gene>